<sequence>MKQKLNKERPILFSAPMVRALLEGRKTQTRRPLKPQPEKDKAVQEFYSVRCPFGSVGDRLWVRETYKIVPAAVCQCGEGIRRKVSPSDPDSVAVYKCEWDRSPAGGPWIPSIFMPYWASRIKLTILEVNIQRLQDITELQAMEEGVKPLCCSESYRAAFRRTWDWLHKPYGLAGWDANPWVWAIEFKGVEDDGTIRATGN</sequence>
<comment type="caution">
    <text evidence="1">The sequence shown here is derived from an EMBL/GenBank/DDBJ whole genome shotgun (WGS) entry which is preliminary data.</text>
</comment>
<dbReference type="Proteomes" id="UP000027665">
    <property type="component" value="Unassembled WGS sequence"/>
</dbReference>
<organism evidence="1 2">
    <name type="scientific">Synergistes jonesii</name>
    <dbReference type="NCBI Taxonomy" id="2754"/>
    <lineage>
        <taxon>Bacteria</taxon>
        <taxon>Thermotogati</taxon>
        <taxon>Synergistota</taxon>
        <taxon>Synergistia</taxon>
        <taxon>Synergistales</taxon>
        <taxon>Synergistaceae</taxon>
        <taxon>Synergistes</taxon>
    </lineage>
</organism>
<name>A0A073INR3_9BACT</name>
<keyword evidence="2" id="KW-1185">Reference proteome</keyword>
<dbReference type="AlphaFoldDB" id="A0A073INR3"/>
<evidence type="ECO:0000313" key="2">
    <source>
        <dbReference type="Proteomes" id="UP000027665"/>
    </source>
</evidence>
<evidence type="ECO:0000313" key="1">
    <source>
        <dbReference type="EMBL" id="KEJ91116.1"/>
    </source>
</evidence>
<dbReference type="PATRIC" id="fig|2754.20.peg.2289"/>
<dbReference type="OrthoDB" id="72471at2"/>
<evidence type="ECO:0008006" key="3">
    <source>
        <dbReference type="Google" id="ProtNLM"/>
    </source>
</evidence>
<accession>A0A073INR3</accession>
<reference evidence="1 2" key="1">
    <citation type="submission" date="2014-04" db="EMBL/GenBank/DDBJ databases">
        <title>Draft Genome Sequence of Synergistes jonesii.</title>
        <authorList>
            <person name="Coil D.A."/>
            <person name="Eisen J.A."/>
            <person name="Holland-Moritz H.E."/>
        </authorList>
    </citation>
    <scope>NUCLEOTIDE SEQUENCE [LARGE SCALE GENOMIC DNA]</scope>
    <source>
        <strain evidence="1 2">78-1</strain>
    </source>
</reference>
<dbReference type="STRING" id="2754.EH55_13135"/>
<dbReference type="EMBL" id="JMKI01000060">
    <property type="protein sequence ID" value="KEJ91116.1"/>
    <property type="molecule type" value="Genomic_DNA"/>
</dbReference>
<dbReference type="eggNOG" id="ENOG5032T0P">
    <property type="taxonomic scope" value="Bacteria"/>
</dbReference>
<proteinExistence type="predicted"/>
<gene>
    <name evidence="1" type="ORF">EH55_13135</name>
</gene>
<protein>
    <recommendedName>
        <fullName evidence="3">Morphogenetic protein</fullName>
    </recommendedName>
</protein>